<protein>
    <submittedName>
        <fullName evidence="1">Uncharacterized protein</fullName>
    </submittedName>
</protein>
<dbReference type="EMBL" id="DACSUM010000052">
    <property type="protein sequence ID" value="HAT3584257.1"/>
    <property type="molecule type" value="Genomic_DNA"/>
</dbReference>
<dbReference type="Proteomes" id="UP000867740">
    <property type="component" value="Unassembled WGS sequence"/>
</dbReference>
<evidence type="ECO:0000313" key="2">
    <source>
        <dbReference type="Proteomes" id="UP000867740"/>
    </source>
</evidence>
<comment type="caution">
    <text evidence="1">The sequence shown here is derived from an EMBL/GenBank/DDBJ whole genome shotgun (WGS) entry which is preliminary data.</text>
</comment>
<reference evidence="1" key="2">
    <citation type="submission" date="2020-10" db="EMBL/GenBank/DDBJ databases">
        <authorList>
            <consortium name="NCBI Pathogen Detection Project"/>
        </authorList>
    </citation>
    <scope>NUCLEOTIDE SEQUENCE</scope>
    <source>
        <strain evidence="1">CAVp300</strain>
    </source>
</reference>
<accession>A0A9P3WHV5</accession>
<proteinExistence type="predicted"/>
<reference evidence="1" key="1">
    <citation type="journal article" date="2018" name="Genome Biol.">
        <title>SKESA: strategic k-mer extension for scrupulous assemblies.</title>
        <authorList>
            <person name="Souvorov A."/>
            <person name="Agarwala R."/>
            <person name="Lipman D.J."/>
        </authorList>
    </citation>
    <scope>NUCLEOTIDE SEQUENCE</scope>
    <source>
        <strain evidence="1">CAVp300</strain>
    </source>
</reference>
<sequence>MKIGINTREKRSSARLDPGTYPLLRSEIEERKTSIEHYLSKMHRGGAIIASFLRSDKSGKFGSFNPLLYKSAI</sequence>
<name>A0A9P3WHV5_KLUIN</name>
<evidence type="ECO:0000313" key="1">
    <source>
        <dbReference type="EMBL" id="HAT3584257.1"/>
    </source>
</evidence>
<organism evidence="1 2">
    <name type="scientific">Kluyvera intermedia</name>
    <name type="common">Enterobacter intermedius</name>
    <dbReference type="NCBI Taxonomy" id="61648"/>
    <lineage>
        <taxon>Bacteria</taxon>
        <taxon>Pseudomonadati</taxon>
        <taxon>Pseudomonadota</taxon>
        <taxon>Gammaproteobacteria</taxon>
        <taxon>Enterobacterales</taxon>
        <taxon>Enterobacteriaceae</taxon>
        <taxon>Kluyvera</taxon>
    </lineage>
</organism>
<dbReference type="RefSeq" id="WP_167337911.1">
    <property type="nucleotide sequence ID" value="NZ_CABMNU010000005.1"/>
</dbReference>
<dbReference type="AlphaFoldDB" id="A0A9P3WHV5"/>
<gene>
    <name evidence="1" type="ORF">I8531_004629</name>
</gene>